<dbReference type="STRING" id="133383.A0A1R0GSM9"/>
<name>A0A1R0GSM9_9FUNG</name>
<dbReference type="PANTHER" id="PTHR11808:SF50">
    <property type="entry name" value="CYSTATHIONINE BETA-LYASE"/>
    <property type="match status" value="1"/>
</dbReference>
<dbReference type="OrthoDB" id="2545919at2759"/>
<evidence type="ECO:0000256" key="3">
    <source>
        <dbReference type="ARBA" id="ARBA00023239"/>
    </source>
</evidence>
<evidence type="ECO:0000313" key="5">
    <source>
        <dbReference type="EMBL" id="OLY79886.1"/>
    </source>
</evidence>
<comment type="similarity">
    <text evidence="4">Belongs to the trans-sulfuration enzymes family.</text>
</comment>
<evidence type="ECO:0000313" key="6">
    <source>
        <dbReference type="Proteomes" id="UP000187455"/>
    </source>
</evidence>
<evidence type="ECO:0000256" key="1">
    <source>
        <dbReference type="ARBA" id="ARBA00001933"/>
    </source>
</evidence>
<sequence length="148" mass="16313">MEGQRKMYRIATELVYTKSLNIDEETINDPYNATNVPIYQTATFKQPSASGSGKYDYTRSGNPTRSAVESHLAKIMSAKDAFVVTSGMTALDVILRLVKSGQEIVAGDDLYGGTNRLLSYLQENIDVKVHNVDTTCVSSVEEKLDPIK</sequence>
<dbReference type="AlphaFoldDB" id="A0A1R0GSM9"/>
<dbReference type="PANTHER" id="PTHR11808">
    <property type="entry name" value="TRANS-SULFURATION ENZYME FAMILY MEMBER"/>
    <property type="match status" value="1"/>
</dbReference>
<comment type="cofactor">
    <cofactor evidence="1 4">
        <name>pyridoxal 5'-phosphate</name>
        <dbReference type="ChEBI" id="CHEBI:597326"/>
    </cofactor>
</comment>
<dbReference type="GO" id="GO:0030170">
    <property type="term" value="F:pyridoxal phosphate binding"/>
    <property type="evidence" value="ECO:0007669"/>
    <property type="project" value="InterPro"/>
</dbReference>
<protein>
    <submittedName>
        <fullName evidence="5">Cystathionine beta-lyase</fullName>
    </submittedName>
</protein>
<dbReference type="EMBL" id="LSSL01004012">
    <property type="protein sequence ID" value="OLY79886.1"/>
    <property type="molecule type" value="Genomic_DNA"/>
</dbReference>
<reference evidence="5 6" key="1">
    <citation type="journal article" date="2016" name="Mol. Biol. Evol.">
        <title>Genome-Wide Survey of Gut Fungi (Harpellales) Reveals the First Horizontally Transferred Ubiquitin Gene from a Mosquito Host.</title>
        <authorList>
            <person name="Wang Y."/>
            <person name="White M.M."/>
            <person name="Kvist S."/>
            <person name="Moncalvo J.M."/>
        </authorList>
    </citation>
    <scope>NUCLEOTIDE SEQUENCE [LARGE SCALE GENOMIC DNA]</scope>
    <source>
        <strain evidence="5 6">ALG-7-W6</strain>
    </source>
</reference>
<dbReference type="InterPro" id="IPR015424">
    <property type="entry name" value="PyrdxlP-dep_Trfase"/>
</dbReference>
<dbReference type="Pfam" id="PF01053">
    <property type="entry name" value="Cys_Met_Meta_PP"/>
    <property type="match status" value="1"/>
</dbReference>
<dbReference type="Proteomes" id="UP000187455">
    <property type="component" value="Unassembled WGS sequence"/>
</dbReference>
<dbReference type="Gene3D" id="3.40.640.10">
    <property type="entry name" value="Type I PLP-dependent aspartate aminotransferase-like (Major domain)"/>
    <property type="match status" value="1"/>
</dbReference>
<dbReference type="GO" id="GO:0019346">
    <property type="term" value="P:transsulfuration"/>
    <property type="evidence" value="ECO:0007669"/>
    <property type="project" value="InterPro"/>
</dbReference>
<dbReference type="SUPFAM" id="SSF53383">
    <property type="entry name" value="PLP-dependent transferases"/>
    <property type="match status" value="1"/>
</dbReference>
<dbReference type="GO" id="GO:0047804">
    <property type="term" value="F:cysteine-S-conjugate beta-lyase activity"/>
    <property type="evidence" value="ECO:0007669"/>
    <property type="project" value="UniProtKB-ARBA"/>
</dbReference>
<keyword evidence="2 4" id="KW-0663">Pyridoxal phosphate</keyword>
<dbReference type="InterPro" id="IPR015421">
    <property type="entry name" value="PyrdxlP-dep_Trfase_major"/>
</dbReference>
<keyword evidence="6" id="KW-1185">Reference proteome</keyword>
<keyword evidence="3 5" id="KW-0456">Lyase</keyword>
<evidence type="ECO:0000256" key="4">
    <source>
        <dbReference type="RuleBase" id="RU362118"/>
    </source>
</evidence>
<gene>
    <name evidence="5" type="ORF">AYI68_g6032</name>
</gene>
<organism evidence="5 6">
    <name type="scientific">Smittium mucronatum</name>
    <dbReference type="NCBI Taxonomy" id="133383"/>
    <lineage>
        <taxon>Eukaryota</taxon>
        <taxon>Fungi</taxon>
        <taxon>Fungi incertae sedis</taxon>
        <taxon>Zoopagomycota</taxon>
        <taxon>Kickxellomycotina</taxon>
        <taxon>Harpellomycetes</taxon>
        <taxon>Harpellales</taxon>
        <taxon>Legeriomycetaceae</taxon>
        <taxon>Smittium</taxon>
    </lineage>
</organism>
<comment type="caution">
    <text evidence="5">The sequence shown here is derived from an EMBL/GenBank/DDBJ whole genome shotgun (WGS) entry which is preliminary data.</text>
</comment>
<dbReference type="InterPro" id="IPR000277">
    <property type="entry name" value="Cys/Met-Metab_PyrdxlP-dep_enz"/>
</dbReference>
<accession>A0A1R0GSM9</accession>
<proteinExistence type="inferred from homology"/>
<dbReference type="GO" id="GO:0005737">
    <property type="term" value="C:cytoplasm"/>
    <property type="evidence" value="ECO:0007669"/>
    <property type="project" value="TreeGrafter"/>
</dbReference>
<evidence type="ECO:0000256" key="2">
    <source>
        <dbReference type="ARBA" id="ARBA00022898"/>
    </source>
</evidence>
<feature type="non-terminal residue" evidence="5">
    <location>
        <position position="148"/>
    </location>
</feature>